<gene>
    <name evidence="5" type="ORF">MiSe_79070</name>
</gene>
<dbReference type="AlphaFoldDB" id="A0AAV3XR77"/>
<evidence type="ECO:0000313" key="5">
    <source>
        <dbReference type="EMBL" id="GET43087.1"/>
    </source>
</evidence>
<dbReference type="Gene3D" id="3.40.50.12780">
    <property type="entry name" value="N-terminal domain of ligase-like"/>
    <property type="match status" value="1"/>
</dbReference>
<dbReference type="Proteomes" id="UP001050975">
    <property type="component" value="Unassembled WGS sequence"/>
</dbReference>
<proteinExistence type="inferred from homology"/>
<sequence>MEQLLIDLKQRGDEDWLIGYDSREFTQQAVELYLHLKEKSHRDAPPKIILAERNPIKFIAGFIAATAANCPVFLCNPDWVESEWQQVFELVQPDLILGQEAQAQSKLFGHSLPITNYPLPITHAPIMIPTGGSSGKIRFAIHTWETLIASLRGFKQYFDVKQVNSFCVLPLYHVSGLMQFMRSFATGGRLVILPFKALELGNKTDIKPAEYFISLVPTQLQRLLQQESKWLSEFATVLLGGAPAWTELLETARNYRIRLAPTYGMTETASQIVTLKPDDFLKGNNSCGQVLPHVTVTICSAKGEILAPRNTGNIAIKSKSLFLGYYPEENQIKTTFQPDDLGYFDEKGYLHIIGRNSNKIITGGENVFPSEVEAAIQSTNLVIDVCVIGLPDRHWGQVVTAIYIPKHPKVSTDILKTALEDKLCKFKRPKYWFPVESLPRNAQGKVNREKLKKLSMGLIANSSC</sequence>
<reference evidence="5" key="1">
    <citation type="submission" date="2019-10" db="EMBL/GenBank/DDBJ databases">
        <title>Draft genome sequece of Microseira wollei NIES-4236.</title>
        <authorList>
            <person name="Yamaguchi H."/>
            <person name="Suzuki S."/>
            <person name="Kawachi M."/>
        </authorList>
    </citation>
    <scope>NUCLEOTIDE SEQUENCE</scope>
    <source>
        <strain evidence="5">NIES-4236</strain>
    </source>
</reference>
<dbReference type="GO" id="GO:0006631">
    <property type="term" value="P:fatty acid metabolic process"/>
    <property type="evidence" value="ECO:0007669"/>
    <property type="project" value="TreeGrafter"/>
</dbReference>
<comment type="caution">
    <text evidence="5">The sequence shown here is derived from an EMBL/GenBank/DDBJ whole genome shotgun (WGS) entry which is preliminary data.</text>
</comment>
<dbReference type="RefSeq" id="WP_226591536.1">
    <property type="nucleotide sequence ID" value="NZ_BLAY01000198.1"/>
</dbReference>
<dbReference type="InterPro" id="IPR025110">
    <property type="entry name" value="AMP-bd_C"/>
</dbReference>
<accession>A0AAV3XR77</accession>
<dbReference type="InterPro" id="IPR000873">
    <property type="entry name" value="AMP-dep_synth/lig_dom"/>
</dbReference>
<evidence type="ECO:0000256" key="1">
    <source>
        <dbReference type="ARBA" id="ARBA00006432"/>
    </source>
</evidence>
<evidence type="ECO:0000259" key="3">
    <source>
        <dbReference type="Pfam" id="PF00501"/>
    </source>
</evidence>
<keyword evidence="6" id="KW-1185">Reference proteome</keyword>
<dbReference type="SUPFAM" id="SSF56801">
    <property type="entry name" value="Acetyl-CoA synthetase-like"/>
    <property type="match status" value="1"/>
</dbReference>
<evidence type="ECO:0000259" key="4">
    <source>
        <dbReference type="Pfam" id="PF13193"/>
    </source>
</evidence>
<dbReference type="GO" id="GO:0031956">
    <property type="term" value="F:medium-chain fatty acid-CoA ligase activity"/>
    <property type="evidence" value="ECO:0007669"/>
    <property type="project" value="TreeGrafter"/>
</dbReference>
<organism evidence="5 6">
    <name type="scientific">Microseira wollei NIES-4236</name>
    <dbReference type="NCBI Taxonomy" id="2530354"/>
    <lineage>
        <taxon>Bacteria</taxon>
        <taxon>Bacillati</taxon>
        <taxon>Cyanobacteriota</taxon>
        <taxon>Cyanophyceae</taxon>
        <taxon>Oscillatoriophycideae</taxon>
        <taxon>Aerosakkonematales</taxon>
        <taxon>Aerosakkonemataceae</taxon>
        <taxon>Microseira</taxon>
    </lineage>
</organism>
<name>A0AAV3XR77_9CYAN</name>
<dbReference type="InterPro" id="IPR042099">
    <property type="entry name" value="ANL_N_sf"/>
</dbReference>
<dbReference type="Pfam" id="PF00501">
    <property type="entry name" value="AMP-binding"/>
    <property type="match status" value="1"/>
</dbReference>
<feature type="domain" description="AMP-binding enzyme C-terminal" evidence="4">
    <location>
        <begin position="371"/>
        <end position="445"/>
    </location>
</feature>
<evidence type="ECO:0000313" key="6">
    <source>
        <dbReference type="Proteomes" id="UP001050975"/>
    </source>
</evidence>
<evidence type="ECO:0000256" key="2">
    <source>
        <dbReference type="ARBA" id="ARBA00022598"/>
    </source>
</evidence>
<dbReference type="Pfam" id="PF13193">
    <property type="entry name" value="AMP-binding_C"/>
    <property type="match status" value="1"/>
</dbReference>
<keyword evidence="2 5" id="KW-0436">Ligase</keyword>
<dbReference type="NCBIfam" id="NF005662">
    <property type="entry name" value="PRK07445.1-4"/>
    <property type="match status" value="1"/>
</dbReference>
<protein>
    <submittedName>
        <fullName evidence="5">O-succinylbenzoic acid--CoA ligase</fullName>
    </submittedName>
</protein>
<comment type="similarity">
    <text evidence="1">Belongs to the ATP-dependent AMP-binding enzyme family.</text>
</comment>
<dbReference type="PANTHER" id="PTHR43201:SF5">
    <property type="entry name" value="MEDIUM-CHAIN ACYL-COA LIGASE ACSF2, MITOCHONDRIAL"/>
    <property type="match status" value="1"/>
</dbReference>
<dbReference type="EMBL" id="BLAY01000198">
    <property type="protein sequence ID" value="GET43087.1"/>
    <property type="molecule type" value="Genomic_DNA"/>
</dbReference>
<dbReference type="PANTHER" id="PTHR43201">
    <property type="entry name" value="ACYL-COA SYNTHETASE"/>
    <property type="match status" value="1"/>
</dbReference>
<dbReference type="Gene3D" id="3.30.300.30">
    <property type="match status" value="1"/>
</dbReference>
<dbReference type="InterPro" id="IPR045851">
    <property type="entry name" value="AMP-bd_C_sf"/>
</dbReference>
<feature type="domain" description="AMP-dependent synthetase/ligase" evidence="3">
    <location>
        <begin position="126"/>
        <end position="326"/>
    </location>
</feature>